<evidence type="ECO:0000256" key="12">
    <source>
        <dbReference type="ARBA" id="ARBA00023304"/>
    </source>
</evidence>
<evidence type="ECO:0000256" key="4">
    <source>
        <dbReference type="ARBA" id="ARBA00004931"/>
    </source>
</evidence>
<dbReference type="GO" id="GO:0004084">
    <property type="term" value="F:branched-chain-amino-acid transaminase activity"/>
    <property type="evidence" value="ECO:0007669"/>
    <property type="project" value="UniProtKB-EC"/>
</dbReference>
<dbReference type="GO" id="GO:0009099">
    <property type="term" value="P:L-valine biosynthetic process"/>
    <property type="evidence" value="ECO:0007669"/>
    <property type="project" value="UniProtKB-UniPathway"/>
</dbReference>
<comment type="similarity">
    <text evidence="6">Belongs to the class-IV pyridoxal-phosphate-dependent aminotransferase family.</text>
</comment>
<evidence type="ECO:0000256" key="16">
    <source>
        <dbReference type="PIRSR" id="PIRSR006468-1"/>
    </source>
</evidence>
<evidence type="ECO:0000256" key="15">
    <source>
        <dbReference type="ARBA" id="ARBA00049229"/>
    </source>
</evidence>
<dbReference type="UniPathway" id="UPA00048">
    <property type="reaction ID" value="UER00073"/>
</dbReference>
<dbReference type="PANTHER" id="PTHR11825">
    <property type="entry name" value="SUBGROUP IIII AMINOTRANSFERASE"/>
    <property type="match status" value="1"/>
</dbReference>
<evidence type="ECO:0000256" key="9">
    <source>
        <dbReference type="ARBA" id="ARBA00022605"/>
    </source>
</evidence>
<dbReference type="GO" id="GO:0009097">
    <property type="term" value="P:isoleucine biosynthetic process"/>
    <property type="evidence" value="ECO:0007669"/>
    <property type="project" value="UniProtKB-UniPathway"/>
</dbReference>
<dbReference type="Gene3D" id="3.30.470.10">
    <property type="match status" value="1"/>
</dbReference>
<evidence type="ECO:0000313" key="18">
    <source>
        <dbReference type="Proteomes" id="UP000199679"/>
    </source>
</evidence>
<dbReference type="Gene3D" id="3.20.10.10">
    <property type="entry name" value="D-amino Acid Aminotransferase, subunit A, domain 2"/>
    <property type="match status" value="1"/>
</dbReference>
<comment type="catalytic activity">
    <reaction evidence="13">
        <text>L-valine + 2-oxoglutarate = 3-methyl-2-oxobutanoate + L-glutamate</text>
        <dbReference type="Rhea" id="RHEA:24813"/>
        <dbReference type="ChEBI" id="CHEBI:11851"/>
        <dbReference type="ChEBI" id="CHEBI:16810"/>
        <dbReference type="ChEBI" id="CHEBI:29985"/>
        <dbReference type="ChEBI" id="CHEBI:57762"/>
        <dbReference type="EC" id="2.6.1.42"/>
    </reaction>
</comment>
<keyword evidence="12" id="KW-0100">Branched-chain amino acid biosynthesis</keyword>
<keyword evidence="10 17" id="KW-0808">Transferase</keyword>
<comment type="catalytic activity">
    <reaction evidence="15">
        <text>L-leucine + 2-oxoglutarate = 4-methyl-2-oxopentanoate + L-glutamate</text>
        <dbReference type="Rhea" id="RHEA:18321"/>
        <dbReference type="ChEBI" id="CHEBI:16810"/>
        <dbReference type="ChEBI" id="CHEBI:17865"/>
        <dbReference type="ChEBI" id="CHEBI:29985"/>
        <dbReference type="ChEBI" id="CHEBI:57427"/>
        <dbReference type="EC" id="2.6.1.42"/>
    </reaction>
</comment>
<dbReference type="Pfam" id="PF01063">
    <property type="entry name" value="Aminotran_4"/>
    <property type="match status" value="1"/>
</dbReference>
<comment type="pathway">
    <text evidence="5">Amino-acid biosynthesis; L-leucine biosynthesis; L-leucine from 3-methyl-2-oxobutanoate: step 4/4.</text>
</comment>
<dbReference type="RefSeq" id="WP_091368453.1">
    <property type="nucleotide sequence ID" value="NZ_LT629740.1"/>
</dbReference>
<protein>
    <recommendedName>
        <fullName evidence="7">branched-chain-amino-acid transaminase</fullName>
        <ecNumber evidence="7">2.6.1.42</ecNumber>
    </recommendedName>
</protein>
<comment type="pathway">
    <text evidence="3">Amino-acid biosynthesis; L-isoleucine biosynthesis; L-isoleucine from 2-oxobutanoate: step 4/4.</text>
</comment>
<dbReference type="STRING" id="652787.SAMN05216490_0406"/>
<dbReference type="UniPathway" id="UPA00049">
    <property type="reaction ID" value="UER00062"/>
</dbReference>
<keyword evidence="11" id="KW-0663">Pyridoxal phosphate</keyword>
<dbReference type="Proteomes" id="UP000199679">
    <property type="component" value="Chromosome I"/>
</dbReference>
<feature type="modified residue" description="N6-(pyridoxal phosphate)lysine" evidence="16">
    <location>
        <position position="195"/>
    </location>
</feature>
<dbReference type="NCBIfam" id="TIGR01123">
    <property type="entry name" value="ilvE_II"/>
    <property type="match status" value="1"/>
</dbReference>
<evidence type="ECO:0000256" key="8">
    <source>
        <dbReference type="ARBA" id="ARBA00022576"/>
    </source>
</evidence>
<reference evidence="17 18" key="1">
    <citation type="submission" date="2016-10" db="EMBL/GenBank/DDBJ databases">
        <authorList>
            <person name="de Groot N.N."/>
        </authorList>
    </citation>
    <scope>NUCLEOTIDE SEQUENCE [LARGE SCALE GENOMIC DNA]</scope>
    <source>
        <strain evidence="17 18">MP1X4</strain>
    </source>
</reference>
<dbReference type="OrthoDB" id="9804984at2"/>
<comment type="pathway">
    <text evidence="4">Amino-acid biosynthesis; L-valine biosynthesis; L-valine from pyruvate: step 4/4.</text>
</comment>
<dbReference type="SUPFAM" id="SSF56752">
    <property type="entry name" value="D-aminoacid aminotransferase-like PLP-dependent enzymes"/>
    <property type="match status" value="1"/>
</dbReference>
<gene>
    <name evidence="17" type="ORF">SAMN05216490_0406</name>
</gene>
<dbReference type="NCBIfam" id="NF009897">
    <property type="entry name" value="PRK13357.1"/>
    <property type="match status" value="1"/>
</dbReference>
<evidence type="ECO:0000256" key="3">
    <source>
        <dbReference type="ARBA" id="ARBA00004824"/>
    </source>
</evidence>
<sequence>MTETLDIKITKTNHSRLAETDFNNLPFGKIFTDHMFVADYVDGEWKNFQVIPYGEIGLSPAISALHYGQSFFEGIKAYKHADGTVSVFRPDKNAKRFNKSAERLCMPTIPEDIFLQSIAAVVDIDRDWVPTQADHALYIRPFMFATDPFLGVSPSSTYKFMVLLCPVGPYFSKTLRVKIETYYTRSAEGGMGFAKSSGNYGGAMLPAKKAVEEGFDQLIWTDAKDHAYVEEMGAANVVFVLDGTVLTPSTRDTILDGVTRDTVLALAREWGYPVEERRVSVAEIIEGAKNGKLNDAFGAGTAATIAPVGSISFNGEEYFLSDPKTREFSQRVFKEMNAIKYGTTPDTHGWNYIVNAE</sequence>
<dbReference type="AlphaFoldDB" id="A0A1H1NVM5"/>
<name>A0A1H1NVM5_MUCMA</name>
<evidence type="ECO:0000256" key="2">
    <source>
        <dbReference type="ARBA" id="ARBA00003109"/>
    </source>
</evidence>
<keyword evidence="18" id="KW-1185">Reference proteome</keyword>
<dbReference type="InterPro" id="IPR043132">
    <property type="entry name" value="BCAT-like_C"/>
</dbReference>
<dbReference type="InterPro" id="IPR001544">
    <property type="entry name" value="Aminotrans_IV"/>
</dbReference>
<dbReference type="InterPro" id="IPR043131">
    <property type="entry name" value="BCAT-like_N"/>
</dbReference>
<evidence type="ECO:0000256" key="5">
    <source>
        <dbReference type="ARBA" id="ARBA00005072"/>
    </source>
</evidence>
<dbReference type="PANTHER" id="PTHR11825:SF44">
    <property type="entry name" value="BRANCHED-CHAIN-AMINO-ACID AMINOTRANSFERASE"/>
    <property type="match status" value="1"/>
</dbReference>
<comment type="function">
    <text evidence="2">Acts on leucine, isoleucine and valine.</text>
</comment>
<comment type="cofactor">
    <cofactor evidence="1">
        <name>pyridoxal 5'-phosphate</name>
        <dbReference type="ChEBI" id="CHEBI:597326"/>
    </cofactor>
</comment>
<evidence type="ECO:0000256" key="6">
    <source>
        <dbReference type="ARBA" id="ARBA00009320"/>
    </source>
</evidence>
<dbReference type="InterPro" id="IPR005786">
    <property type="entry name" value="B_amino_transII"/>
</dbReference>
<dbReference type="CDD" id="cd01557">
    <property type="entry name" value="BCAT_beta_family"/>
    <property type="match status" value="1"/>
</dbReference>
<dbReference type="UniPathway" id="UPA00047">
    <property type="reaction ID" value="UER00058"/>
</dbReference>
<evidence type="ECO:0000256" key="7">
    <source>
        <dbReference type="ARBA" id="ARBA00013053"/>
    </source>
</evidence>
<comment type="catalytic activity">
    <reaction evidence="14">
        <text>L-isoleucine + 2-oxoglutarate = (S)-3-methyl-2-oxopentanoate + L-glutamate</text>
        <dbReference type="Rhea" id="RHEA:24801"/>
        <dbReference type="ChEBI" id="CHEBI:16810"/>
        <dbReference type="ChEBI" id="CHEBI:29985"/>
        <dbReference type="ChEBI" id="CHEBI:35146"/>
        <dbReference type="ChEBI" id="CHEBI:58045"/>
        <dbReference type="EC" id="2.6.1.42"/>
    </reaction>
</comment>
<dbReference type="InterPro" id="IPR033939">
    <property type="entry name" value="BCAT_family"/>
</dbReference>
<dbReference type="EMBL" id="LT629740">
    <property type="protein sequence ID" value="SDS03007.1"/>
    <property type="molecule type" value="Genomic_DNA"/>
</dbReference>
<proteinExistence type="inferred from homology"/>
<evidence type="ECO:0000313" key="17">
    <source>
        <dbReference type="EMBL" id="SDS03007.1"/>
    </source>
</evidence>
<keyword evidence="8 17" id="KW-0032">Aminotransferase</keyword>
<dbReference type="InterPro" id="IPR036038">
    <property type="entry name" value="Aminotransferase-like"/>
</dbReference>
<dbReference type="GO" id="GO:0009098">
    <property type="term" value="P:L-leucine biosynthetic process"/>
    <property type="evidence" value="ECO:0007669"/>
    <property type="project" value="UniProtKB-UniPathway"/>
</dbReference>
<evidence type="ECO:0000256" key="14">
    <source>
        <dbReference type="ARBA" id="ARBA00048798"/>
    </source>
</evidence>
<organism evidence="17 18">
    <name type="scientific">Mucilaginibacter mallensis</name>
    <dbReference type="NCBI Taxonomy" id="652787"/>
    <lineage>
        <taxon>Bacteria</taxon>
        <taxon>Pseudomonadati</taxon>
        <taxon>Bacteroidota</taxon>
        <taxon>Sphingobacteriia</taxon>
        <taxon>Sphingobacteriales</taxon>
        <taxon>Sphingobacteriaceae</taxon>
        <taxon>Mucilaginibacter</taxon>
    </lineage>
</organism>
<accession>A0A1H1NVM5</accession>
<keyword evidence="9" id="KW-0028">Amino-acid biosynthesis</keyword>
<evidence type="ECO:0000256" key="11">
    <source>
        <dbReference type="ARBA" id="ARBA00022898"/>
    </source>
</evidence>
<evidence type="ECO:0000256" key="13">
    <source>
        <dbReference type="ARBA" id="ARBA00048212"/>
    </source>
</evidence>
<dbReference type="PIRSF" id="PIRSF006468">
    <property type="entry name" value="BCAT1"/>
    <property type="match status" value="1"/>
</dbReference>
<dbReference type="EC" id="2.6.1.42" evidence="7"/>
<evidence type="ECO:0000256" key="10">
    <source>
        <dbReference type="ARBA" id="ARBA00022679"/>
    </source>
</evidence>
<evidence type="ECO:0000256" key="1">
    <source>
        <dbReference type="ARBA" id="ARBA00001933"/>
    </source>
</evidence>